<dbReference type="NCBIfam" id="TIGR01172">
    <property type="entry name" value="cysE"/>
    <property type="match status" value="1"/>
</dbReference>
<dbReference type="InterPro" id="IPR011004">
    <property type="entry name" value="Trimer_LpxA-like_sf"/>
</dbReference>
<dbReference type="GO" id="GO:0006535">
    <property type="term" value="P:cysteine biosynthetic process from serine"/>
    <property type="evidence" value="ECO:0007669"/>
    <property type="project" value="InterPro"/>
</dbReference>
<evidence type="ECO:0000256" key="9">
    <source>
        <dbReference type="ARBA" id="ARBA00049486"/>
    </source>
</evidence>
<dbReference type="RefSeq" id="WP_165600512.1">
    <property type="nucleotide sequence ID" value="NZ_SORZ01000001.1"/>
</dbReference>
<evidence type="ECO:0000259" key="10">
    <source>
        <dbReference type="SMART" id="SM00971"/>
    </source>
</evidence>
<dbReference type="UniPathway" id="UPA00136">
    <property type="reaction ID" value="UER00199"/>
</dbReference>
<keyword evidence="6 11" id="KW-0808">Transferase</keyword>
<dbReference type="InterPro" id="IPR018357">
    <property type="entry name" value="Hexapep_transf_CS"/>
</dbReference>
<dbReference type="NCBIfam" id="NF041874">
    <property type="entry name" value="EPS_EpsC"/>
    <property type="match status" value="1"/>
</dbReference>
<evidence type="ECO:0000256" key="6">
    <source>
        <dbReference type="ARBA" id="ARBA00022679"/>
    </source>
</evidence>
<dbReference type="EC" id="2.3.1.30" evidence="3"/>
<organism evidence="11 12">
    <name type="scientific">Oecophyllibacter saccharovorans</name>
    <dbReference type="NCBI Taxonomy" id="2558360"/>
    <lineage>
        <taxon>Bacteria</taxon>
        <taxon>Pseudomonadati</taxon>
        <taxon>Pseudomonadota</taxon>
        <taxon>Alphaproteobacteria</taxon>
        <taxon>Acetobacterales</taxon>
        <taxon>Acetobacteraceae</taxon>
        <taxon>Oecophyllibacter</taxon>
    </lineage>
</organism>
<name>A0A506USA2_9PROT</name>
<evidence type="ECO:0000256" key="2">
    <source>
        <dbReference type="ARBA" id="ARBA00007274"/>
    </source>
</evidence>
<dbReference type="GO" id="GO:0009001">
    <property type="term" value="F:serine O-acetyltransferase activity"/>
    <property type="evidence" value="ECO:0007669"/>
    <property type="project" value="UniProtKB-EC"/>
</dbReference>
<keyword evidence="8 11" id="KW-0012">Acyltransferase</keyword>
<dbReference type="SUPFAM" id="SSF51161">
    <property type="entry name" value="Trimeric LpxA-like enzymes"/>
    <property type="match status" value="1"/>
</dbReference>
<comment type="pathway">
    <text evidence="1">Amino-acid biosynthesis; L-cysteine biosynthesis; L-cysteine from L-serine: step 1/2.</text>
</comment>
<gene>
    <name evidence="11" type="primary">cysE</name>
    <name evidence="11" type="ORF">E3202_03480</name>
</gene>
<protein>
    <recommendedName>
        <fullName evidence="4">Serine acetyltransferase</fullName>
        <ecNumber evidence="3">2.3.1.30</ecNumber>
    </recommendedName>
</protein>
<evidence type="ECO:0000256" key="4">
    <source>
        <dbReference type="ARBA" id="ARBA00018522"/>
    </source>
</evidence>
<keyword evidence="12" id="KW-1185">Reference proteome</keyword>
<evidence type="ECO:0000256" key="3">
    <source>
        <dbReference type="ARBA" id="ARBA00013266"/>
    </source>
</evidence>
<evidence type="ECO:0000313" key="12">
    <source>
        <dbReference type="Proteomes" id="UP000315037"/>
    </source>
</evidence>
<dbReference type="GO" id="GO:0005737">
    <property type="term" value="C:cytoplasm"/>
    <property type="evidence" value="ECO:0007669"/>
    <property type="project" value="InterPro"/>
</dbReference>
<keyword evidence="7" id="KW-0677">Repeat</keyword>
<feature type="domain" description="Serine acetyltransferase N-terminal" evidence="10">
    <location>
        <begin position="12"/>
        <end position="114"/>
    </location>
</feature>
<dbReference type="InterPro" id="IPR042122">
    <property type="entry name" value="Ser_AcTrfase_N_sf"/>
</dbReference>
<sequence length="255" mass="27412">MDSRYHGALTGFWHDFRAEASCCNDPLIRDLYAVNICDHKDFASALSSLLATKLKDRALSEVALKGLITHVLEEAPEIAAAAAADILATHERDPACPDLVTPFLFFKGWQAVQAYRIAHQLWLQGRRPLAYHLQSRVNEKFAVDIHPAAQLGWGLTVDHGTGIVIGETAIVENDVILFQNVTLGGTGKTGGDRHPTVRQGSLLGAGAIVLGNIEIGTQARIGAGAVVLENIPPYATAVGNPARIVRVDTPDTRQS</sequence>
<dbReference type="InterPro" id="IPR005881">
    <property type="entry name" value="Ser_O-AcTrfase"/>
</dbReference>
<dbReference type="PANTHER" id="PTHR42811">
    <property type="entry name" value="SERINE ACETYLTRANSFERASE"/>
    <property type="match status" value="1"/>
</dbReference>
<dbReference type="FunFam" id="2.160.10.10:FF:000002">
    <property type="entry name" value="Serine acetyltransferase"/>
    <property type="match status" value="1"/>
</dbReference>
<comment type="caution">
    <text evidence="11">The sequence shown here is derived from an EMBL/GenBank/DDBJ whole genome shotgun (WGS) entry which is preliminary data.</text>
</comment>
<dbReference type="EMBL" id="SORZ01000001">
    <property type="protein sequence ID" value="TPW36208.1"/>
    <property type="molecule type" value="Genomic_DNA"/>
</dbReference>
<dbReference type="Pfam" id="PF06426">
    <property type="entry name" value="SATase_N"/>
    <property type="match status" value="1"/>
</dbReference>
<accession>A0A506USA2</accession>
<dbReference type="InterPro" id="IPR010493">
    <property type="entry name" value="Ser_AcTrfase_N"/>
</dbReference>
<dbReference type="InterPro" id="IPR053376">
    <property type="entry name" value="Serine_acetyltransferase"/>
</dbReference>
<dbReference type="InterPro" id="IPR045304">
    <property type="entry name" value="LbH_SAT"/>
</dbReference>
<dbReference type="PROSITE" id="PS00101">
    <property type="entry name" value="HEXAPEP_TRANSFERASES"/>
    <property type="match status" value="1"/>
</dbReference>
<keyword evidence="5" id="KW-0028">Amino-acid biosynthesis</keyword>
<dbReference type="Gene3D" id="2.160.10.10">
    <property type="entry name" value="Hexapeptide repeat proteins"/>
    <property type="match status" value="1"/>
</dbReference>
<evidence type="ECO:0000256" key="8">
    <source>
        <dbReference type="ARBA" id="ARBA00023315"/>
    </source>
</evidence>
<comment type="similarity">
    <text evidence="2">Belongs to the transferase hexapeptide repeat family.</text>
</comment>
<comment type="catalytic activity">
    <reaction evidence="9">
        <text>L-serine + acetyl-CoA = O-acetyl-L-serine + CoA</text>
        <dbReference type="Rhea" id="RHEA:24560"/>
        <dbReference type="ChEBI" id="CHEBI:33384"/>
        <dbReference type="ChEBI" id="CHEBI:57287"/>
        <dbReference type="ChEBI" id="CHEBI:57288"/>
        <dbReference type="ChEBI" id="CHEBI:58340"/>
        <dbReference type="EC" id="2.3.1.30"/>
    </reaction>
</comment>
<dbReference type="Proteomes" id="UP000315037">
    <property type="component" value="Unassembled WGS sequence"/>
</dbReference>
<evidence type="ECO:0000256" key="5">
    <source>
        <dbReference type="ARBA" id="ARBA00022605"/>
    </source>
</evidence>
<evidence type="ECO:0000313" key="11">
    <source>
        <dbReference type="EMBL" id="TPW36208.1"/>
    </source>
</evidence>
<dbReference type="CDD" id="cd03354">
    <property type="entry name" value="LbH_SAT"/>
    <property type="match status" value="1"/>
</dbReference>
<evidence type="ECO:0000256" key="1">
    <source>
        <dbReference type="ARBA" id="ARBA00004876"/>
    </source>
</evidence>
<dbReference type="SMART" id="SM00971">
    <property type="entry name" value="SATase_N"/>
    <property type="match status" value="1"/>
</dbReference>
<dbReference type="AlphaFoldDB" id="A0A506USA2"/>
<evidence type="ECO:0000256" key="7">
    <source>
        <dbReference type="ARBA" id="ARBA00022737"/>
    </source>
</evidence>
<dbReference type="Gene3D" id="1.10.3130.10">
    <property type="entry name" value="serine acetyltransferase, domain 1"/>
    <property type="match status" value="1"/>
</dbReference>
<proteinExistence type="inferred from homology"/>
<reference evidence="11 12" key="1">
    <citation type="submission" date="2019-03" db="EMBL/GenBank/DDBJ databases">
        <title>The complete genome sequence of Neokomagataea sp. Jb2 NBRC113641.</title>
        <authorList>
            <person name="Chua K.-O."/>
            <person name="Chan K.-G."/>
            <person name="See-Too W.-S."/>
        </authorList>
    </citation>
    <scope>NUCLEOTIDE SEQUENCE [LARGE SCALE GENOMIC DNA]</scope>
    <source>
        <strain evidence="11 12">Jb2</strain>
    </source>
</reference>